<evidence type="ECO:0000313" key="7">
    <source>
        <dbReference type="EMBL" id="CAD0341248.1"/>
    </source>
</evidence>
<evidence type="ECO:0000256" key="2">
    <source>
        <dbReference type="ARBA" id="ARBA00023015"/>
    </source>
</evidence>
<dbReference type="PROSITE" id="PS50931">
    <property type="entry name" value="HTH_LYSR"/>
    <property type="match status" value="1"/>
</dbReference>
<proteinExistence type="inferred from homology"/>
<dbReference type="RefSeq" id="WP_006449468.1">
    <property type="nucleotide sequence ID" value="NZ_CP018728.1"/>
</dbReference>
<dbReference type="GO" id="GO:0032993">
    <property type="term" value="C:protein-DNA complex"/>
    <property type="evidence" value="ECO:0007669"/>
    <property type="project" value="TreeGrafter"/>
</dbReference>
<evidence type="ECO:0000256" key="1">
    <source>
        <dbReference type="ARBA" id="ARBA00009437"/>
    </source>
</evidence>
<dbReference type="GeneID" id="55511101"/>
<dbReference type="EMBL" id="LR828253">
    <property type="protein sequence ID" value="CAD0341248.1"/>
    <property type="molecule type" value="Genomic_DNA"/>
</dbReference>
<dbReference type="SUPFAM" id="SSF46785">
    <property type="entry name" value="Winged helix' DNA-binding domain"/>
    <property type="match status" value="1"/>
</dbReference>
<dbReference type="FunFam" id="1.10.10.10:FF:000001">
    <property type="entry name" value="LysR family transcriptional regulator"/>
    <property type="match status" value="1"/>
</dbReference>
<evidence type="ECO:0000256" key="4">
    <source>
        <dbReference type="ARBA" id="ARBA00023159"/>
    </source>
</evidence>
<dbReference type="SUPFAM" id="SSF53850">
    <property type="entry name" value="Periplasmic binding protein-like II"/>
    <property type="match status" value="1"/>
</dbReference>
<dbReference type="GO" id="GO:0003700">
    <property type="term" value="F:DNA-binding transcription factor activity"/>
    <property type="evidence" value="ECO:0007669"/>
    <property type="project" value="InterPro"/>
</dbReference>
<dbReference type="Pfam" id="PF00126">
    <property type="entry name" value="HTH_1"/>
    <property type="match status" value="1"/>
</dbReference>
<keyword evidence="5" id="KW-0804">Transcription</keyword>
<comment type="similarity">
    <text evidence="1">Belongs to the LysR transcriptional regulatory family.</text>
</comment>
<dbReference type="AlphaFoldDB" id="A0A0G8LZI9"/>
<keyword evidence="2" id="KW-0805">Transcription regulation</keyword>
<dbReference type="CDD" id="cd08411">
    <property type="entry name" value="PBP2_OxyR"/>
    <property type="match status" value="1"/>
</dbReference>
<dbReference type="PANTHER" id="PTHR30346">
    <property type="entry name" value="TRANSCRIPTIONAL DUAL REGULATOR HCAR-RELATED"/>
    <property type="match status" value="1"/>
</dbReference>
<dbReference type="OrthoDB" id="9775392at2"/>
<dbReference type="InterPro" id="IPR005119">
    <property type="entry name" value="LysR_subst-bd"/>
</dbReference>
<dbReference type="Gene3D" id="1.10.10.10">
    <property type="entry name" value="Winged helix-like DNA-binding domain superfamily/Winged helix DNA-binding domain"/>
    <property type="match status" value="1"/>
</dbReference>
<reference evidence="7" key="1">
    <citation type="submission" date="2020-07" db="EMBL/GenBank/DDBJ databases">
        <authorList>
            <person name="Pothier F. J."/>
        </authorList>
    </citation>
    <scope>NUCLEOTIDE SEQUENCE</scope>
    <source>
        <strain evidence="7">CFBP 8129</strain>
    </source>
</reference>
<dbReference type="Pfam" id="PF03466">
    <property type="entry name" value="LysR_substrate"/>
    <property type="match status" value="1"/>
</dbReference>
<keyword evidence="4" id="KW-0010">Activator</keyword>
<gene>
    <name evidence="7" type="primary">oxyR_1</name>
    <name evidence="7" type="ORF">CFBP8129_27890</name>
</gene>
<dbReference type="GO" id="GO:0003677">
    <property type="term" value="F:DNA binding"/>
    <property type="evidence" value="ECO:0007669"/>
    <property type="project" value="UniProtKB-KW"/>
</dbReference>
<keyword evidence="3" id="KW-0238">DNA-binding</keyword>
<dbReference type="STRING" id="90270.BI317_15590"/>
<feature type="domain" description="HTH lysR-type" evidence="6">
    <location>
        <begin position="6"/>
        <end position="62"/>
    </location>
</feature>
<dbReference type="EMBL" id="LR828253">
    <property type="protein sequence ID" value="CAD0341258.1"/>
    <property type="molecule type" value="Genomic_DNA"/>
</dbReference>
<name>A0A0G8LZI9_9XANT</name>
<dbReference type="InterPro" id="IPR036390">
    <property type="entry name" value="WH_DNA-bd_sf"/>
</dbReference>
<dbReference type="InterPro" id="IPR036388">
    <property type="entry name" value="WH-like_DNA-bd_sf"/>
</dbReference>
<dbReference type="InterPro" id="IPR000847">
    <property type="entry name" value="LysR_HTH_N"/>
</dbReference>
<evidence type="ECO:0000259" key="6">
    <source>
        <dbReference type="PROSITE" id="PS50931"/>
    </source>
</evidence>
<organism evidence="7">
    <name type="scientific">Xanthomonas hortorum pv. gardneri</name>
    <dbReference type="NCBI Taxonomy" id="2754056"/>
    <lineage>
        <taxon>Bacteria</taxon>
        <taxon>Pseudomonadati</taxon>
        <taxon>Pseudomonadota</taxon>
        <taxon>Gammaproteobacteria</taxon>
        <taxon>Lysobacterales</taxon>
        <taxon>Lysobacteraceae</taxon>
        <taxon>Xanthomonas</taxon>
    </lineage>
</organism>
<evidence type="ECO:0000256" key="5">
    <source>
        <dbReference type="ARBA" id="ARBA00023163"/>
    </source>
</evidence>
<accession>A0A0G8LZI9</accession>
<sequence length="299" mass="32460">MPRPRTTIRQLSYFVALADTGSFTRAAEQMGVSQPSLSQQIRAFETIIGAALFERGVPAILTPLGRDLLDRARSILLDITDLEEVRATSADTLIGTIRLGVSPTLGAYLMPSLVARLHREHPALRVHVREGLPTVLAAGLASGLHDVILAQLPVAGRGLHSERLFREPLHVTMAADHPLRAKTFITPADLRGANLLTLMPEYRLAEQIAAIAMDVGATVLRDYEGTSLDAIRQMAGMGMGLALLPDLYVRQEIREGDDVVVRPIKGGRYYREIGLLWRQGAGRAPAFGLIADLLRAVAA</sequence>
<protein>
    <submittedName>
        <fullName evidence="7">Hydrogen peroxide-inducible genes activator</fullName>
    </submittedName>
</protein>
<dbReference type="PRINTS" id="PR00039">
    <property type="entry name" value="HTHLYSR"/>
</dbReference>
<evidence type="ECO:0000256" key="3">
    <source>
        <dbReference type="ARBA" id="ARBA00023125"/>
    </source>
</evidence>
<dbReference type="PANTHER" id="PTHR30346:SF26">
    <property type="entry name" value="HYDROGEN PEROXIDE-INDUCIBLE GENES ACTIVATOR"/>
    <property type="match status" value="1"/>
</dbReference>
<dbReference type="Gene3D" id="3.40.190.10">
    <property type="entry name" value="Periplasmic binding protein-like II"/>
    <property type="match status" value="2"/>
</dbReference>